<feature type="compositionally biased region" description="Polar residues" evidence="1">
    <location>
        <begin position="1"/>
        <end position="17"/>
    </location>
</feature>
<accession>A0A4U0WFF4</accession>
<dbReference type="Proteomes" id="UP000308768">
    <property type="component" value="Unassembled WGS sequence"/>
</dbReference>
<feature type="region of interest" description="Disordered" evidence="1">
    <location>
        <begin position="1"/>
        <end position="156"/>
    </location>
</feature>
<keyword evidence="3" id="KW-1185">Reference proteome</keyword>
<reference evidence="2 3" key="1">
    <citation type="submission" date="2017-03" db="EMBL/GenBank/DDBJ databases">
        <title>Genomes of endolithic fungi from Antarctica.</title>
        <authorList>
            <person name="Coleine C."/>
            <person name="Masonjones S."/>
            <person name="Stajich J.E."/>
        </authorList>
    </citation>
    <scope>NUCLEOTIDE SEQUENCE [LARGE SCALE GENOMIC DNA]</scope>
    <source>
        <strain evidence="2 3">CCFEE 5187</strain>
    </source>
</reference>
<feature type="compositionally biased region" description="Polar residues" evidence="1">
    <location>
        <begin position="37"/>
        <end position="60"/>
    </location>
</feature>
<feature type="compositionally biased region" description="Polar residues" evidence="1">
    <location>
        <begin position="134"/>
        <end position="145"/>
    </location>
</feature>
<feature type="compositionally biased region" description="Polar residues" evidence="1">
    <location>
        <begin position="409"/>
        <end position="418"/>
    </location>
</feature>
<feature type="compositionally biased region" description="Polar residues" evidence="1">
    <location>
        <begin position="449"/>
        <end position="463"/>
    </location>
</feature>
<feature type="compositionally biased region" description="Low complexity" evidence="1">
    <location>
        <begin position="321"/>
        <end position="334"/>
    </location>
</feature>
<feature type="compositionally biased region" description="Low complexity" evidence="1">
    <location>
        <begin position="464"/>
        <end position="490"/>
    </location>
</feature>
<sequence>MNRIPQSDQRYNNTGYSVQPIEDLPQIPPSSRVRASMPQQLYHSVSQTPLTGPTSRTRNQMVLPHSHSAPVVTPYRPSSQDGYACGSSPPRARGYDQPPGWENPYDSAISITPVGMQSTVGVDDEPPPPPPPTHRSSASNTNSAKHSPRPSVYSQDVSAAPLTFGASRGIRSNTYDGVVPDHQQQQVYAPEVSPLQSIERGYIAHRRSIPNVPNAHSDRRNSGEAMRPSPVYDAAYDMPQSLVPGYSPVAADGTSFRSRQEDRTRTSKSNGVAPSPTQQQSPYDAIPRHEKRASMTRQNGSVPVPAYQNPPDNRMITARLSAPAAASPYQQPSYDTPPRLHPLSQELPRSASPQPYYAPHHTRSASPLPYTQPAPLIKPQALSPAPTPSYQTSPSIPPSSGSAAARLANRSTTPTRKSISPRPSFGDAPTSAERSAVPFSPDYFDAFNPRTSSALSQNGSDLHNSNPNTAPSSHSASPAAAVAAAPSARPEPIRGFDGRVIDPSDHLPVDSWAPEPEPKGKDKEKGAWGDRTSRPSPLSGPRKVGAGAGAGPRTSRDTVVRIKGHAEPLTITPSAAPASPAGAAAAARTRLHKKSPSAPVSTAPPTSSTSPMSPHQQGPMPLRERANWNFDNAPAHGSAAPPTVPPKVPLALDDGYEQYGSRGYRNQDHGYGVETGHGSPAHFPGGRNAPATAAGYANGHAASYAHAPPYADALATYSKGLVTSHGAGFGSSSSGGGGGGGGGGVGYATEDFGTAALSRELSRIDIGGSSSGRGRVGAWRGAPGRRAGQGGL</sequence>
<feature type="region of interest" description="Disordered" evidence="1">
    <location>
        <begin position="243"/>
        <end position="671"/>
    </location>
</feature>
<dbReference type="OrthoDB" id="270970at2759"/>
<feature type="compositionally biased region" description="Basic and acidic residues" evidence="1">
    <location>
        <begin position="554"/>
        <end position="566"/>
    </location>
</feature>
<evidence type="ECO:0000256" key="1">
    <source>
        <dbReference type="SAM" id="MobiDB-lite"/>
    </source>
</evidence>
<gene>
    <name evidence="2" type="ORF">B0A49_09389</name>
</gene>
<feature type="compositionally biased region" description="Basic and acidic residues" evidence="1">
    <location>
        <begin position="516"/>
        <end position="533"/>
    </location>
</feature>
<evidence type="ECO:0000313" key="2">
    <source>
        <dbReference type="EMBL" id="TKA61550.1"/>
    </source>
</evidence>
<evidence type="ECO:0000313" key="3">
    <source>
        <dbReference type="Proteomes" id="UP000308768"/>
    </source>
</evidence>
<name>A0A4U0WFF4_9PEZI</name>
<comment type="caution">
    <text evidence="2">The sequence shown here is derived from an EMBL/GenBank/DDBJ whole genome shotgun (WGS) entry which is preliminary data.</text>
</comment>
<dbReference type="AlphaFoldDB" id="A0A4U0WFF4"/>
<proteinExistence type="predicted"/>
<feature type="compositionally biased region" description="Low complexity" evidence="1">
    <location>
        <begin position="596"/>
        <end position="614"/>
    </location>
</feature>
<feature type="compositionally biased region" description="Polar residues" evidence="1">
    <location>
        <begin position="267"/>
        <end position="282"/>
    </location>
</feature>
<feature type="region of interest" description="Disordered" evidence="1">
    <location>
        <begin position="763"/>
        <end position="792"/>
    </location>
</feature>
<feature type="compositionally biased region" description="Low complexity" evidence="1">
    <location>
        <begin position="776"/>
        <end position="786"/>
    </location>
</feature>
<feature type="compositionally biased region" description="Basic and acidic residues" evidence="1">
    <location>
        <begin position="491"/>
        <end position="508"/>
    </location>
</feature>
<feature type="region of interest" description="Disordered" evidence="1">
    <location>
        <begin position="206"/>
        <end position="231"/>
    </location>
</feature>
<organism evidence="2 3">
    <name type="scientific">Cryomyces minteri</name>
    <dbReference type="NCBI Taxonomy" id="331657"/>
    <lineage>
        <taxon>Eukaryota</taxon>
        <taxon>Fungi</taxon>
        <taxon>Dikarya</taxon>
        <taxon>Ascomycota</taxon>
        <taxon>Pezizomycotina</taxon>
        <taxon>Dothideomycetes</taxon>
        <taxon>Dothideomycetes incertae sedis</taxon>
        <taxon>Cryomyces</taxon>
    </lineage>
</organism>
<protein>
    <submittedName>
        <fullName evidence="2">Uncharacterized protein</fullName>
    </submittedName>
</protein>
<dbReference type="EMBL" id="NAJN01001721">
    <property type="protein sequence ID" value="TKA61550.1"/>
    <property type="molecule type" value="Genomic_DNA"/>
</dbReference>
<feature type="compositionally biased region" description="Low complexity" evidence="1">
    <location>
        <begin position="573"/>
        <end position="587"/>
    </location>
</feature>
<dbReference type="STRING" id="331657.A0A4U0WFF4"/>